<organism evidence="1">
    <name type="scientific">Aeromonas sp. 19NY04SH05-1</name>
    <dbReference type="NCBI Taxonomy" id="2920537"/>
    <lineage>
        <taxon>Bacteria</taxon>
        <taxon>Pseudomonadati</taxon>
        <taxon>Pseudomonadota</taxon>
        <taxon>Gammaproteobacteria</taxon>
        <taxon>Aeromonadales</taxon>
        <taxon>Aeromonadaceae</taxon>
        <taxon>Aeromonas</taxon>
    </lineage>
</organism>
<proteinExistence type="predicted"/>
<protein>
    <submittedName>
        <fullName evidence="1">Inovirus Gp2 family protein</fullName>
    </submittedName>
</protein>
<evidence type="ECO:0000313" key="1">
    <source>
        <dbReference type="EMBL" id="XAG40139.1"/>
    </source>
</evidence>
<dbReference type="EMBL" id="CP095328">
    <property type="protein sequence ID" value="XAG40139.1"/>
    <property type="molecule type" value="Genomic_DNA"/>
</dbReference>
<dbReference type="RefSeq" id="WP_111901414.1">
    <property type="nucleotide sequence ID" value="NZ_CP095328.1"/>
</dbReference>
<reference evidence="1" key="1">
    <citation type="submission" date="2022-03" db="EMBL/GenBank/DDBJ databases">
        <title>Sea Food Isolates.</title>
        <authorList>
            <person name="Li C."/>
        </authorList>
    </citation>
    <scope>NUCLEOTIDE SEQUENCE</scope>
    <source>
        <strain evidence="1">19NY04SH05-1</strain>
    </source>
</reference>
<accession>A0AAU6T504</accession>
<sequence>MSKYGRGCIDIDAIKILQESNLEVGTDTDGSPTVGLFQIHNEVGYYRELLSYTAKLEQMNYPPIIFDVVIKNGFPCTLTKEGKKFTTIVNNATLVFKHQNYYRLHPKLACLCNFIVKHGLHEMLELGLISCEVRAMLTETLKVLLDELKSSELMRQVYTFMKGARKNTVSLQRYVNGLFQRYSRLLVLRVDLSYKREHRDSLSLDEIIKHKDALLKNRRKGALAANWVGYACRLEFAPETGYHFHLVVFLNGANFRSDVCHAGFIIEEWKYITGGRGRGFNCNMKAKANEYRFCGIGVVNHHDKEKRQYLHKALAYLTKSDRVAKLKLDGRRTFFKGTLPKKVTARGRPRTKTIRQPLQPFRQQCLVGV</sequence>
<gene>
    <name evidence="1" type="ORF">MRK42_14145</name>
</gene>
<dbReference type="AlphaFoldDB" id="A0AAU6T504"/>
<name>A0AAU6T504_9GAMM</name>